<organism evidence="3 4">
    <name type="scientific">Vandammella animalimorsus</name>
    <dbReference type="NCBI Taxonomy" id="2029117"/>
    <lineage>
        <taxon>Bacteria</taxon>
        <taxon>Pseudomonadati</taxon>
        <taxon>Pseudomonadota</taxon>
        <taxon>Betaproteobacteria</taxon>
        <taxon>Burkholderiales</taxon>
        <taxon>Comamonadaceae</taxon>
        <taxon>Vandammella</taxon>
    </lineage>
</organism>
<feature type="transmembrane region" description="Helical" evidence="2">
    <location>
        <begin position="6"/>
        <end position="25"/>
    </location>
</feature>
<evidence type="ECO:0000256" key="1">
    <source>
        <dbReference type="SAM" id="MobiDB-lite"/>
    </source>
</evidence>
<evidence type="ECO:0000256" key="2">
    <source>
        <dbReference type="SAM" id="Phobius"/>
    </source>
</evidence>
<reference evidence="3 4" key="1">
    <citation type="submission" date="2017-08" db="EMBL/GenBank/DDBJ databases">
        <title>WGS of Clinical strains of the CDC Group NO-1 linked to zoonotic infections in humans.</title>
        <authorList>
            <person name="Bernier A.-M."/>
            <person name="Bernard K."/>
        </authorList>
    </citation>
    <scope>NUCLEOTIDE SEQUENCE [LARGE SCALE GENOMIC DNA]</scope>
    <source>
        <strain evidence="3 4">NML03-0146</strain>
    </source>
</reference>
<keyword evidence="2" id="KW-0812">Transmembrane</keyword>
<keyword evidence="2" id="KW-0472">Membrane</keyword>
<sequence>MLAAETMLRALIVFLLVANLTYFGWAQLHRSKPVAEDGVAGPAATVRADAVALLQAPPPKKPAVAPQPAPALTVAQAEPQPAAAEPAAQADAPVQTPEPPAEPAQEKPPEKPPERPQDKPAEPPPPKQCMALGPFSSEQLEPVRGVLARWPQSYWRLTQSTQSGRWMVFWGGVNDELVLSARRSELQNKGVSYERLRSTSAGPGFSLGRFSTEGAAEQQKRNLEQRGIGGTQVLVERQPATVYTIEFPDYNAIREVVRRDMGRHMGGRSLQPC</sequence>
<protein>
    <recommendedName>
        <fullName evidence="5">SPOR domain-containing protein</fullName>
    </recommendedName>
</protein>
<proteinExistence type="predicted"/>
<keyword evidence="2" id="KW-1133">Transmembrane helix</keyword>
<feature type="region of interest" description="Disordered" evidence="1">
    <location>
        <begin position="75"/>
        <end position="133"/>
    </location>
</feature>
<gene>
    <name evidence="3" type="ORF">CK620_09370</name>
</gene>
<comment type="caution">
    <text evidence="3">The sequence shown here is derived from an EMBL/GenBank/DDBJ whole genome shotgun (WGS) entry which is preliminary data.</text>
</comment>
<feature type="compositionally biased region" description="Basic and acidic residues" evidence="1">
    <location>
        <begin position="104"/>
        <end position="121"/>
    </location>
</feature>
<feature type="compositionally biased region" description="Low complexity" evidence="1">
    <location>
        <begin position="75"/>
        <end position="95"/>
    </location>
</feature>
<dbReference type="Proteomes" id="UP000217999">
    <property type="component" value="Unassembled WGS sequence"/>
</dbReference>
<evidence type="ECO:0000313" key="4">
    <source>
        <dbReference type="Proteomes" id="UP000217999"/>
    </source>
</evidence>
<dbReference type="AlphaFoldDB" id="A0A2A2A7B5"/>
<evidence type="ECO:0000313" key="3">
    <source>
        <dbReference type="EMBL" id="PAT34410.1"/>
    </source>
</evidence>
<dbReference type="EMBL" id="NSJF01000004">
    <property type="protein sequence ID" value="PAT34410.1"/>
    <property type="molecule type" value="Genomic_DNA"/>
</dbReference>
<evidence type="ECO:0008006" key="5">
    <source>
        <dbReference type="Google" id="ProtNLM"/>
    </source>
</evidence>
<name>A0A2A2A7B5_9BURK</name>
<accession>A0A2A2A7B5</accession>